<dbReference type="Proteomes" id="UP000226192">
    <property type="component" value="Unassembled WGS sequence"/>
</dbReference>
<dbReference type="OrthoDB" id="5226162at2759"/>
<feature type="compositionally biased region" description="Basic and acidic residues" evidence="1">
    <location>
        <begin position="9"/>
        <end position="23"/>
    </location>
</feature>
<protein>
    <submittedName>
        <fullName evidence="2">Uncharacterized protein</fullName>
    </submittedName>
</protein>
<feature type="region of interest" description="Disordered" evidence="1">
    <location>
        <begin position="1"/>
        <end position="76"/>
    </location>
</feature>
<gene>
    <name evidence="2" type="ORF">CDD81_6658</name>
</gene>
<evidence type="ECO:0000256" key="1">
    <source>
        <dbReference type="SAM" id="MobiDB-lite"/>
    </source>
</evidence>
<evidence type="ECO:0000313" key="3">
    <source>
        <dbReference type="Proteomes" id="UP000226192"/>
    </source>
</evidence>
<name>A0A2C5XHJ1_9HYPO</name>
<dbReference type="EMBL" id="NJET01000062">
    <property type="protein sequence ID" value="PHH62858.1"/>
    <property type="molecule type" value="Genomic_DNA"/>
</dbReference>
<feature type="region of interest" description="Disordered" evidence="1">
    <location>
        <begin position="147"/>
        <end position="225"/>
    </location>
</feature>
<accession>A0A2C5XHJ1</accession>
<proteinExistence type="predicted"/>
<feature type="compositionally biased region" description="Low complexity" evidence="1">
    <location>
        <begin position="26"/>
        <end position="55"/>
    </location>
</feature>
<evidence type="ECO:0000313" key="2">
    <source>
        <dbReference type="EMBL" id="PHH62858.1"/>
    </source>
</evidence>
<reference evidence="2 3" key="1">
    <citation type="submission" date="2017-06" db="EMBL/GenBank/DDBJ databases">
        <title>Ant-infecting Ophiocordyceps genomes reveal a high diversity of potential behavioral manipulation genes and a possible major role for enterotoxins.</title>
        <authorList>
            <person name="De Bekker C."/>
            <person name="Evans H.C."/>
            <person name="Brachmann A."/>
            <person name="Hughes D.P."/>
        </authorList>
    </citation>
    <scope>NUCLEOTIDE SEQUENCE [LARGE SCALE GENOMIC DNA]</scope>
    <source>
        <strain evidence="2 3">Map64</strain>
    </source>
</reference>
<sequence length="255" mass="28389">MHILGHHFSSRDKASKTPRDLHIRKVSLSGCSLSSDCSLSSGSTASSSPSVTSPLRAHSRSPPPPLNERPFLDLNQPQLRPQTSKTFHTTHEQEDEGYFGHFDSSDFQTQTRAIDHHQFPVTDMAHAAHPTNTFYLAARRPMPCSRWSYSTVDSESDSEDSASEADDDQDQVDDAASVHSELEEDDDKLYDHSEPAQQPSHNSMPNFSMKRAVTPRRPPIKTLDSLEDFIKRGGWKRRGIVFQTDSDGAIADGSL</sequence>
<organism evidence="2 3">
    <name type="scientific">Ophiocordyceps australis</name>
    <dbReference type="NCBI Taxonomy" id="1399860"/>
    <lineage>
        <taxon>Eukaryota</taxon>
        <taxon>Fungi</taxon>
        <taxon>Dikarya</taxon>
        <taxon>Ascomycota</taxon>
        <taxon>Pezizomycotina</taxon>
        <taxon>Sordariomycetes</taxon>
        <taxon>Hypocreomycetidae</taxon>
        <taxon>Hypocreales</taxon>
        <taxon>Ophiocordycipitaceae</taxon>
        <taxon>Ophiocordyceps</taxon>
    </lineage>
</organism>
<dbReference type="AlphaFoldDB" id="A0A2C5XHJ1"/>
<feature type="compositionally biased region" description="Polar residues" evidence="1">
    <location>
        <begin position="195"/>
        <end position="206"/>
    </location>
</feature>
<feature type="compositionally biased region" description="Acidic residues" evidence="1">
    <location>
        <begin position="154"/>
        <end position="173"/>
    </location>
</feature>
<keyword evidence="3" id="KW-1185">Reference proteome</keyword>
<comment type="caution">
    <text evidence="2">The sequence shown here is derived from an EMBL/GenBank/DDBJ whole genome shotgun (WGS) entry which is preliminary data.</text>
</comment>